<keyword evidence="2 7" id="KW-0812">Transmembrane</keyword>
<evidence type="ECO:0000256" key="4">
    <source>
        <dbReference type="ARBA" id="ARBA00022989"/>
    </source>
</evidence>
<protein>
    <recommendedName>
        <fullName evidence="8">Nephrocystin 3-like N-terminal domain-containing protein</fullName>
    </recommendedName>
</protein>
<evidence type="ECO:0000256" key="1">
    <source>
        <dbReference type="ARBA" id="ARBA00004141"/>
    </source>
</evidence>
<feature type="repeat" description="ANK" evidence="6">
    <location>
        <begin position="647"/>
        <end position="679"/>
    </location>
</feature>
<evidence type="ECO:0000313" key="10">
    <source>
        <dbReference type="Proteomes" id="UP000777438"/>
    </source>
</evidence>
<organism evidence="9 10">
    <name type="scientific">Thelonectria olida</name>
    <dbReference type="NCBI Taxonomy" id="1576542"/>
    <lineage>
        <taxon>Eukaryota</taxon>
        <taxon>Fungi</taxon>
        <taxon>Dikarya</taxon>
        <taxon>Ascomycota</taxon>
        <taxon>Pezizomycotina</taxon>
        <taxon>Sordariomycetes</taxon>
        <taxon>Hypocreomycetidae</taxon>
        <taxon>Hypocreales</taxon>
        <taxon>Nectriaceae</taxon>
        <taxon>Thelonectria</taxon>
    </lineage>
</organism>
<keyword evidence="6" id="KW-0040">ANK repeat</keyword>
<evidence type="ECO:0000256" key="2">
    <source>
        <dbReference type="ARBA" id="ARBA00022692"/>
    </source>
</evidence>
<dbReference type="AlphaFoldDB" id="A0A9P8W1E1"/>
<feature type="domain" description="Nephrocystin 3-like N-terminal" evidence="8">
    <location>
        <begin position="174"/>
        <end position="318"/>
    </location>
</feature>
<dbReference type="Proteomes" id="UP000777438">
    <property type="component" value="Unassembled WGS sequence"/>
</dbReference>
<evidence type="ECO:0000259" key="8">
    <source>
        <dbReference type="Pfam" id="PF24883"/>
    </source>
</evidence>
<evidence type="ECO:0000256" key="3">
    <source>
        <dbReference type="ARBA" id="ARBA00022737"/>
    </source>
</evidence>
<dbReference type="GO" id="GO:0046873">
    <property type="term" value="F:metal ion transmembrane transporter activity"/>
    <property type="evidence" value="ECO:0007669"/>
    <property type="project" value="InterPro"/>
</dbReference>
<dbReference type="Pfam" id="PF12796">
    <property type="entry name" value="Ank_2"/>
    <property type="match status" value="2"/>
</dbReference>
<dbReference type="EMBL" id="JAGPYM010000014">
    <property type="protein sequence ID" value="KAH6887611.1"/>
    <property type="molecule type" value="Genomic_DNA"/>
</dbReference>
<evidence type="ECO:0000313" key="9">
    <source>
        <dbReference type="EMBL" id="KAH6887611.1"/>
    </source>
</evidence>
<reference evidence="9 10" key="1">
    <citation type="journal article" date="2021" name="Nat. Commun.">
        <title>Genetic determinants of endophytism in the Arabidopsis root mycobiome.</title>
        <authorList>
            <person name="Mesny F."/>
            <person name="Miyauchi S."/>
            <person name="Thiergart T."/>
            <person name="Pickel B."/>
            <person name="Atanasova L."/>
            <person name="Karlsson M."/>
            <person name="Huettel B."/>
            <person name="Barry K.W."/>
            <person name="Haridas S."/>
            <person name="Chen C."/>
            <person name="Bauer D."/>
            <person name="Andreopoulos W."/>
            <person name="Pangilinan J."/>
            <person name="LaButti K."/>
            <person name="Riley R."/>
            <person name="Lipzen A."/>
            <person name="Clum A."/>
            <person name="Drula E."/>
            <person name="Henrissat B."/>
            <person name="Kohler A."/>
            <person name="Grigoriev I.V."/>
            <person name="Martin F.M."/>
            <person name="Hacquard S."/>
        </authorList>
    </citation>
    <scope>NUCLEOTIDE SEQUENCE [LARGE SCALE GENOMIC DNA]</scope>
    <source>
        <strain evidence="9 10">MPI-CAGE-CH-0241</strain>
    </source>
</reference>
<dbReference type="PANTHER" id="PTHR10039">
    <property type="entry name" value="AMELOGENIN"/>
    <property type="match status" value="1"/>
</dbReference>
<feature type="transmembrane region" description="Helical" evidence="7">
    <location>
        <begin position="1103"/>
        <end position="1124"/>
    </location>
</feature>
<dbReference type="Gene3D" id="3.40.50.300">
    <property type="entry name" value="P-loop containing nucleotide triphosphate hydrolases"/>
    <property type="match status" value="1"/>
</dbReference>
<dbReference type="PROSITE" id="PS50297">
    <property type="entry name" value="ANK_REP_REGION"/>
    <property type="match status" value="2"/>
</dbReference>
<feature type="transmembrane region" description="Helical" evidence="7">
    <location>
        <begin position="1075"/>
        <end position="1097"/>
    </location>
</feature>
<dbReference type="InterPro" id="IPR056884">
    <property type="entry name" value="NPHP3-like_N"/>
</dbReference>
<dbReference type="SUPFAM" id="SSF48403">
    <property type="entry name" value="Ankyrin repeat"/>
    <property type="match status" value="1"/>
</dbReference>
<feature type="repeat" description="ANK" evidence="6">
    <location>
        <begin position="738"/>
        <end position="770"/>
    </location>
</feature>
<dbReference type="SUPFAM" id="SSF144083">
    <property type="entry name" value="Magnesium transport protein CorA, transmembrane region"/>
    <property type="match status" value="1"/>
</dbReference>
<comment type="subcellular location">
    <subcellularLocation>
        <location evidence="1">Membrane</location>
        <topology evidence="1">Multi-pass membrane protein</topology>
    </subcellularLocation>
</comment>
<dbReference type="Pfam" id="PF24883">
    <property type="entry name" value="NPHP3_N"/>
    <property type="match status" value="1"/>
</dbReference>
<keyword evidence="4 7" id="KW-1133">Transmembrane helix</keyword>
<dbReference type="OrthoDB" id="5428055at2759"/>
<gene>
    <name evidence="9" type="ORF">B0T10DRAFT_574683</name>
</gene>
<dbReference type="InterPro" id="IPR027417">
    <property type="entry name" value="P-loop_NTPase"/>
</dbReference>
<dbReference type="Gene3D" id="1.20.58.340">
    <property type="entry name" value="Magnesium transport protein CorA, transmembrane region"/>
    <property type="match status" value="1"/>
</dbReference>
<keyword evidence="5 7" id="KW-0472">Membrane</keyword>
<dbReference type="Pfam" id="PF01544">
    <property type="entry name" value="CorA"/>
    <property type="match status" value="1"/>
</dbReference>
<sequence>MNLHPQSIFTELSLLKYELDKDLEDLPRACKVIADLMPKVLSVCLALPVNWHRTRTGYAPEAVKKCIGRVQRLRRRFTSGNYCEFMRASWGQVPVEKLMREILEDLLEALQEGEETKLLESWLKILSEVEPSMPDENTLSEWRAWITKSFGSHPDTEHQQKTRRQELRAIYKPGTGGRLLKSEKFEKWKNKPEQTLYCPGLPGSGKTVMTSLVAANLQQKPVPLKNQGVAVFYCGRDKPTSTTILACLANQLLSPLITMVLRKNLKQPEESAGQPTWDEMKANFERISREYGRVFVLIDGLDRCGQTVQHNLLSFFSVFKGNLLLTSRILPGPIDRFSKHRRVATFRIAADDSDIAKHAEAHVGLSKAAFPMSKNNIDSIIRQSKGMFLYVTTVLKYLESQHKPAEVLESILNGTDKAHFKAIFQDELQSSTMSEIAKLLIGWAAHSAEPLTPTQLCIVLATDIKRGVDDVDERNAQKIESIVASCDGWVIVDEPSIGKGVHFSHPFARSHFQKKTLQWIPDIKDILAKACIAYLSLDAFKNGPCSTDVAYAERLANYPFYEYASKHWMTHVSEAPDVNFEYVIEFLRHGSLVSSALQRGPMPATTEPHEVERTASELHMAAQLGLVRVARAILKSYAGLATQKDAKGRTPLWVAIEYEHLDVAKLLLNHNHETTTAVTLVQQGNMTKLLQLLSAGYEVNTRGSLDRTLLHHAVIHGRLDAVRELVQRGADVTCEDRDGSTPLSFAIQKNGKDIFSHLLESSASANGIKASNLFVLFDEPETKVMMLEQDQSHKEFLSFISTDQLEVQIPDALRKEGTKRLLCFSKQLAAMEMIQHEWIELRTNAHGLAFSAPRNTASDDGTSTYSATLSFPSVAEAEYPALFPWLAEFSRDLIERPVGFTWRILSTQDTMHVSQPQAMHIFTNMPGFTIAEHQLTYVVQLIACLMDRWLQVCEQGQVKLRVLRKRVLDNSGENKGLLGDLLLDAQKWTELQQLLQHHYNEAMLFSEKYALDHNEASALEDVKRALIGLKETVNDRLDKLEKASERLIEIEFNLVSIKEAREGVTMSRSMKRLSWITFIFLPATFSASLFGMNINLLKDNPHWGWYLLVGGACLSLTFTVFLVFKFTSLEDTLDNGAKEIEQRVKGMGRSGKQRIKESQQSKV</sequence>
<dbReference type="Gene3D" id="1.25.40.20">
    <property type="entry name" value="Ankyrin repeat-containing domain"/>
    <property type="match status" value="2"/>
</dbReference>
<dbReference type="GO" id="GO:0016020">
    <property type="term" value="C:membrane"/>
    <property type="evidence" value="ECO:0007669"/>
    <property type="project" value="UniProtKB-SubCell"/>
</dbReference>
<accession>A0A9P8W1E1</accession>
<evidence type="ECO:0000256" key="7">
    <source>
        <dbReference type="SAM" id="Phobius"/>
    </source>
</evidence>
<name>A0A9P8W1E1_9HYPO</name>
<dbReference type="PROSITE" id="PS50088">
    <property type="entry name" value="ANK_REPEAT"/>
    <property type="match status" value="3"/>
</dbReference>
<dbReference type="InterPro" id="IPR002110">
    <property type="entry name" value="Ankyrin_rpt"/>
</dbReference>
<evidence type="ECO:0000256" key="6">
    <source>
        <dbReference type="PROSITE-ProRule" id="PRU00023"/>
    </source>
</evidence>
<evidence type="ECO:0000256" key="5">
    <source>
        <dbReference type="ARBA" id="ARBA00023136"/>
    </source>
</evidence>
<dbReference type="InterPro" id="IPR002523">
    <property type="entry name" value="MgTranspt_CorA/ZnTranspt_ZntB"/>
</dbReference>
<dbReference type="InterPro" id="IPR036770">
    <property type="entry name" value="Ankyrin_rpt-contain_sf"/>
</dbReference>
<dbReference type="SUPFAM" id="SSF52540">
    <property type="entry name" value="P-loop containing nucleoside triphosphate hydrolases"/>
    <property type="match status" value="1"/>
</dbReference>
<dbReference type="InterPro" id="IPR045863">
    <property type="entry name" value="CorA_TM1_TM2"/>
</dbReference>
<keyword evidence="10" id="KW-1185">Reference proteome</keyword>
<proteinExistence type="predicted"/>
<keyword evidence="3" id="KW-0677">Repeat</keyword>
<dbReference type="SMART" id="SM00248">
    <property type="entry name" value="ANK"/>
    <property type="match status" value="4"/>
</dbReference>
<dbReference type="PANTHER" id="PTHR10039:SF15">
    <property type="entry name" value="NACHT DOMAIN-CONTAINING PROTEIN"/>
    <property type="match status" value="1"/>
</dbReference>
<comment type="caution">
    <text evidence="9">The sequence shown here is derived from an EMBL/GenBank/DDBJ whole genome shotgun (WGS) entry which is preliminary data.</text>
</comment>
<feature type="repeat" description="ANK" evidence="6">
    <location>
        <begin position="705"/>
        <end position="737"/>
    </location>
</feature>